<dbReference type="AlphaFoldDB" id="A0A7J6EAN4"/>
<proteinExistence type="inferred from homology"/>
<evidence type="ECO:0000256" key="5">
    <source>
        <dbReference type="ARBA" id="ARBA00023004"/>
    </source>
</evidence>
<keyword evidence="5" id="KW-0408">Iron</keyword>
<dbReference type="InterPro" id="IPR036396">
    <property type="entry name" value="Cyt_P450_sf"/>
</dbReference>
<evidence type="ECO:0008006" key="8">
    <source>
        <dbReference type="Google" id="ProtNLM"/>
    </source>
</evidence>
<dbReference type="Proteomes" id="UP000583929">
    <property type="component" value="Unassembled WGS sequence"/>
</dbReference>
<name>A0A7J6EAN4_CANSA</name>
<keyword evidence="3" id="KW-0479">Metal-binding</keyword>
<sequence length="323" mass="36093">MIVQALYLLHMVSIGNKLERYVLLNPKTVQTFQPIREQELLNLVQELAAVARSDSMAINFTEKVIASTYNIISRAAFGKKSSDHEEFILIVKDVINYCEDFEIGELFPFLSFVDKWDLGFNVTKENIKAVILCRGILIGKGETDLWTKRGCWGLAQRRSCFSHEVADAIIHIQPLEDDDDRGDVWLSKLSSPSLITMTDCAACVTMSWKQGFGSVGMSSSFKTSLQTLLRFLEACFMVDASVVDRSAGLAELATIHLALVVALEEQYSLVVIVSDSATDVEALNIKEMPLAWGFYPIFCKWLAYLARVNNVCEKSVGREAVPL</sequence>
<organism evidence="6 7">
    <name type="scientific">Cannabis sativa</name>
    <name type="common">Hemp</name>
    <name type="synonym">Marijuana</name>
    <dbReference type="NCBI Taxonomy" id="3483"/>
    <lineage>
        <taxon>Eukaryota</taxon>
        <taxon>Viridiplantae</taxon>
        <taxon>Streptophyta</taxon>
        <taxon>Embryophyta</taxon>
        <taxon>Tracheophyta</taxon>
        <taxon>Spermatophyta</taxon>
        <taxon>Magnoliopsida</taxon>
        <taxon>eudicotyledons</taxon>
        <taxon>Gunneridae</taxon>
        <taxon>Pentapetalae</taxon>
        <taxon>rosids</taxon>
        <taxon>fabids</taxon>
        <taxon>Rosales</taxon>
        <taxon>Cannabaceae</taxon>
        <taxon>Cannabis</taxon>
    </lineage>
</organism>
<keyword evidence="2" id="KW-0349">Heme</keyword>
<evidence type="ECO:0000256" key="1">
    <source>
        <dbReference type="ARBA" id="ARBA00010617"/>
    </source>
</evidence>
<evidence type="ECO:0000313" key="7">
    <source>
        <dbReference type="Proteomes" id="UP000583929"/>
    </source>
</evidence>
<keyword evidence="4" id="KW-0560">Oxidoreductase</keyword>
<dbReference type="GO" id="GO:0016705">
    <property type="term" value="F:oxidoreductase activity, acting on paired donors, with incorporation or reduction of molecular oxygen"/>
    <property type="evidence" value="ECO:0007669"/>
    <property type="project" value="InterPro"/>
</dbReference>
<dbReference type="EMBL" id="JAATIQ010000469">
    <property type="protein sequence ID" value="KAF4354870.1"/>
    <property type="molecule type" value="Genomic_DNA"/>
</dbReference>
<evidence type="ECO:0000313" key="6">
    <source>
        <dbReference type="EMBL" id="KAF4354870.1"/>
    </source>
</evidence>
<dbReference type="GO" id="GO:0004497">
    <property type="term" value="F:monooxygenase activity"/>
    <property type="evidence" value="ECO:0007669"/>
    <property type="project" value="InterPro"/>
</dbReference>
<comment type="similarity">
    <text evidence="1">Belongs to the cytochrome P450 family.</text>
</comment>
<dbReference type="SUPFAM" id="SSF48264">
    <property type="entry name" value="Cytochrome P450"/>
    <property type="match status" value="1"/>
</dbReference>
<dbReference type="Gene3D" id="1.10.630.10">
    <property type="entry name" value="Cytochrome P450"/>
    <property type="match status" value="1"/>
</dbReference>
<dbReference type="GO" id="GO:0005506">
    <property type="term" value="F:iron ion binding"/>
    <property type="evidence" value="ECO:0007669"/>
    <property type="project" value="InterPro"/>
</dbReference>
<protein>
    <recommendedName>
        <fullName evidence="8">RNase H type-1 domain-containing protein</fullName>
    </recommendedName>
</protein>
<dbReference type="PANTHER" id="PTHR47955:SF8">
    <property type="entry name" value="CYTOCHROME P450 71D11-LIKE"/>
    <property type="match status" value="1"/>
</dbReference>
<reference evidence="6 7" key="1">
    <citation type="journal article" date="2020" name="bioRxiv">
        <title>Sequence and annotation of 42 cannabis genomes reveals extensive copy number variation in cannabinoid synthesis and pathogen resistance genes.</title>
        <authorList>
            <person name="Mckernan K.J."/>
            <person name="Helbert Y."/>
            <person name="Kane L.T."/>
            <person name="Ebling H."/>
            <person name="Zhang L."/>
            <person name="Liu B."/>
            <person name="Eaton Z."/>
            <person name="Mclaughlin S."/>
            <person name="Kingan S."/>
            <person name="Baybayan P."/>
            <person name="Concepcion G."/>
            <person name="Jordan M."/>
            <person name="Riva A."/>
            <person name="Barbazuk W."/>
            <person name="Harkins T."/>
        </authorList>
    </citation>
    <scope>NUCLEOTIDE SEQUENCE [LARGE SCALE GENOMIC DNA]</scope>
    <source>
        <strain evidence="7">cv. Jamaican Lion 4</strain>
        <tissue evidence="6">Leaf</tissue>
    </source>
</reference>
<keyword evidence="7" id="KW-1185">Reference proteome</keyword>
<evidence type="ECO:0000256" key="3">
    <source>
        <dbReference type="ARBA" id="ARBA00022723"/>
    </source>
</evidence>
<evidence type="ECO:0000256" key="2">
    <source>
        <dbReference type="ARBA" id="ARBA00022617"/>
    </source>
</evidence>
<accession>A0A7J6EAN4</accession>
<dbReference type="PANTHER" id="PTHR47955">
    <property type="entry name" value="CYTOCHROME P450 FAMILY 71 PROTEIN"/>
    <property type="match status" value="1"/>
</dbReference>
<evidence type="ECO:0000256" key="4">
    <source>
        <dbReference type="ARBA" id="ARBA00023002"/>
    </source>
</evidence>
<dbReference type="GO" id="GO:0020037">
    <property type="term" value="F:heme binding"/>
    <property type="evidence" value="ECO:0007669"/>
    <property type="project" value="InterPro"/>
</dbReference>
<gene>
    <name evidence="6" type="ORF">G4B88_030936</name>
</gene>
<comment type="caution">
    <text evidence="6">The sequence shown here is derived from an EMBL/GenBank/DDBJ whole genome shotgun (WGS) entry which is preliminary data.</text>
</comment>